<evidence type="ECO:0000313" key="2">
    <source>
        <dbReference type="EMBL" id="PSW26567.1"/>
    </source>
</evidence>
<comment type="caution">
    <text evidence="2">The sequence shown here is derived from an EMBL/GenBank/DDBJ whole genome shotgun (WGS) entry which is preliminary data.</text>
</comment>
<reference evidence="2 3" key="1">
    <citation type="submission" date="2018-01" db="EMBL/GenBank/DDBJ databases">
        <title>Whole genome sequencing of Histamine producing bacteria.</title>
        <authorList>
            <person name="Butler K."/>
        </authorList>
    </citation>
    <scope>NUCLEOTIDE SEQUENCE [LARGE SCALE GENOMIC DNA]</scope>
    <source>
        <strain evidence="2 3">DSM 24669</strain>
    </source>
</reference>
<keyword evidence="2" id="KW-0969">Cilium</keyword>
<dbReference type="PANTHER" id="PTHR37166">
    <property type="entry name" value="PROTEIN FLAG"/>
    <property type="match status" value="1"/>
</dbReference>
<dbReference type="OrthoDB" id="5741693at2"/>
<keyword evidence="2" id="KW-0966">Cell projection</keyword>
<sequence>MEIKPVAMSQLPSSTSAQHSSSGTNVADKSGSTASLSQSRHQEQAVKSSDQGKTDVRRVEQTVSLEEKQQIQQQELAKMVESIEEFVGTLNKGLAFRLDEDSGRQIITVYDKKSGEIVRQIPDEDLLSLSRQLATHSGGLFTTQV</sequence>
<feature type="region of interest" description="Disordered" evidence="1">
    <location>
        <begin position="1"/>
        <end position="68"/>
    </location>
</feature>
<dbReference type="RefSeq" id="WP_048899763.1">
    <property type="nucleotide sequence ID" value="NZ_AP024852.1"/>
</dbReference>
<dbReference type="InterPro" id="IPR035924">
    <property type="entry name" value="FlaG-like_sf"/>
</dbReference>
<dbReference type="STRING" id="680026.AB733_16495"/>
<feature type="compositionally biased region" description="Basic and acidic residues" evidence="1">
    <location>
        <begin position="40"/>
        <end position="68"/>
    </location>
</feature>
<protein>
    <submittedName>
        <fullName evidence="2">Flagellar biosynthesis protein FlaG</fullName>
    </submittedName>
</protein>
<dbReference type="PANTHER" id="PTHR37166:SF1">
    <property type="entry name" value="PROTEIN FLAG"/>
    <property type="match status" value="1"/>
</dbReference>
<dbReference type="SUPFAM" id="SSF160214">
    <property type="entry name" value="FlaG-like"/>
    <property type="match status" value="1"/>
</dbReference>
<proteinExistence type="predicted"/>
<dbReference type="AlphaFoldDB" id="A0A0J8V8G5"/>
<dbReference type="Pfam" id="PF03646">
    <property type="entry name" value="FlaG"/>
    <property type="match status" value="1"/>
</dbReference>
<feature type="compositionally biased region" description="Polar residues" evidence="1">
    <location>
        <begin position="23"/>
        <end position="39"/>
    </location>
</feature>
<name>A0A0J8V8G5_9GAMM</name>
<feature type="compositionally biased region" description="Low complexity" evidence="1">
    <location>
        <begin position="9"/>
        <end position="22"/>
    </location>
</feature>
<accession>A0A0J8V8G5</accession>
<organism evidence="2 3">
    <name type="scientific">Photobacterium swingsii</name>
    <dbReference type="NCBI Taxonomy" id="680026"/>
    <lineage>
        <taxon>Bacteria</taxon>
        <taxon>Pseudomonadati</taxon>
        <taxon>Pseudomonadota</taxon>
        <taxon>Gammaproteobacteria</taxon>
        <taxon>Vibrionales</taxon>
        <taxon>Vibrionaceae</taxon>
        <taxon>Photobacterium</taxon>
    </lineage>
</organism>
<dbReference type="EMBL" id="PYLZ01000001">
    <property type="protein sequence ID" value="PSW26567.1"/>
    <property type="molecule type" value="Genomic_DNA"/>
</dbReference>
<dbReference type="Proteomes" id="UP000240481">
    <property type="component" value="Unassembled WGS sequence"/>
</dbReference>
<evidence type="ECO:0000256" key="1">
    <source>
        <dbReference type="SAM" id="MobiDB-lite"/>
    </source>
</evidence>
<keyword evidence="3" id="KW-1185">Reference proteome</keyword>
<dbReference type="InterPro" id="IPR005186">
    <property type="entry name" value="FlaG"/>
</dbReference>
<keyword evidence="2" id="KW-0282">Flagellum</keyword>
<gene>
    <name evidence="2" type="ORF">C9I94_00840</name>
</gene>
<evidence type="ECO:0000313" key="3">
    <source>
        <dbReference type="Proteomes" id="UP000240481"/>
    </source>
</evidence>
<dbReference type="Gene3D" id="3.30.160.170">
    <property type="entry name" value="FlaG-like"/>
    <property type="match status" value="1"/>
</dbReference>